<dbReference type="Proteomes" id="UP000789375">
    <property type="component" value="Unassembled WGS sequence"/>
</dbReference>
<evidence type="ECO:0000313" key="2">
    <source>
        <dbReference type="Proteomes" id="UP000789375"/>
    </source>
</evidence>
<keyword evidence="2" id="KW-1185">Reference proteome</keyword>
<name>A0A9N8ZXR2_FUNMO</name>
<reference evidence="1" key="1">
    <citation type="submission" date="2021-06" db="EMBL/GenBank/DDBJ databases">
        <authorList>
            <person name="Kallberg Y."/>
            <person name="Tangrot J."/>
            <person name="Rosling A."/>
        </authorList>
    </citation>
    <scope>NUCLEOTIDE SEQUENCE</scope>
    <source>
        <strain evidence="1">87-6 pot B 2015</strain>
    </source>
</reference>
<protein>
    <submittedName>
        <fullName evidence="1">10238_t:CDS:1</fullName>
    </submittedName>
</protein>
<gene>
    <name evidence="1" type="ORF">FMOSSE_LOCUS4593</name>
</gene>
<proteinExistence type="predicted"/>
<accession>A0A9N8ZXR2</accession>
<organism evidence="1 2">
    <name type="scientific">Funneliformis mosseae</name>
    <name type="common">Endomycorrhizal fungus</name>
    <name type="synonym">Glomus mosseae</name>
    <dbReference type="NCBI Taxonomy" id="27381"/>
    <lineage>
        <taxon>Eukaryota</taxon>
        <taxon>Fungi</taxon>
        <taxon>Fungi incertae sedis</taxon>
        <taxon>Mucoromycota</taxon>
        <taxon>Glomeromycotina</taxon>
        <taxon>Glomeromycetes</taxon>
        <taxon>Glomerales</taxon>
        <taxon>Glomeraceae</taxon>
        <taxon>Funneliformis</taxon>
    </lineage>
</organism>
<dbReference type="AlphaFoldDB" id="A0A9N8ZXR2"/>
<feature type="non-terminal residue" evidence="1">
    <location>
        <position position="193"/>
    </location>
</feature>
<evidence type="ECO:0000313" key="1">
    <source>
        <dbReference type="EMBL" id="CAG8512155.1"/>
    </source>
</evidence>
<comment type="caution">
    <text evidence="1">The sequence shown here is derived from an EMBL/GenBank/DDBJ whole genome shotgun (WGS) entry which is preliminary data.</text>
</comment>
<sequence>SRLIDLTFNNLDINLVQVKGMSLASSNWKNIERSKRIEFDAVEAGHKWEEKNGTKYLTDSLKLCKMMKDMLTQLSIECNGVEDLVRKIQVVGILNGANMIQVITIDYPKGYISHVQCKNIREVAGRLSKSDLLTLVLKEEHAPAINILYNEIDLHRSFHINRARALAMNIDIPKVDQRLLCEFVPKEFTTEKS</sequence>
<dbReference type="EMBL" id="CAJVPP010000789">
    <property type="protein sequence ID" value="CAG8512155.1"/>
    <property type="molecule type" value="Genomic_DNA"/>
</dbReference>